<proteinExistence type="predicted"/>
<comment type="caution">
    <text evidence="2">The sequence shown here is derived from an EMBL/GenBank/DDBJ whole genome shotgun (WGS) entry which is preliminary data.</text>
</comment>
<accession>A0A5N4C0C9</accession>
<organism evidence="2 3">
    <name type="scientific">Camelus dromedarius</name>
    <name type="common">Dromedary</name>
    <name type="synonym">Arabian camel</name>
    <dbReference type="NCBI Taxonomy" id="9838"/>
    <lineage>
        <taxon>Eukaryota</taxon>
        <taxon>Metazoa</taxon>
        <taxon>Chordata</taxon>
        <taxon>Craniata</taxon>
        <taxon>Vertebrata</taxon>
        <taxon>Euteleostomi</taxon>
        <taxon>Mammalia</taxon>
        <taxon>Eutheria</taxon>
        <taxon>Laurasiatheria</taxon>
        <taxon>Artiodactyla</taxon>
        <taxon>Tylopoda</taxon>
        <taxon>Camelidae</taxon>
        <taxon>Camelus</taxon>
    </lineage>
</organism>
<dbReference type="EMBL" id="JWIN03000048">
    <property type="protein sequence ID" value="KAB1252316.1"/>
    <property type="molecule type" value="Genomic_DNA"/>
</dbReference>
<keyword evidence="3" id="KW-1185">Reference proteome</keyword>
<evidence type="ECO:0000313" key="3">
    <source>
        <dbReference type="Proteomes" id="UP000299084"/>
    </source>
</evidence>
<feature type="compositionally biased region" description="Polar residues" evidence="1">
    <location>
        <begin position="197"/>
        <end position="211"/>
    </location>
</feature>
<dbReference type="AlphaFoldDB" id="A0A5N4C0C9"/>
<feature type="compositionally biased region" description="Gly residues" evidence="1">
    <location>
        <begin position="1"/>
        <end position="11"/>
    </location>
</feature>
<sequence>TDFQEGAGGAPRGLPAQRTPGGFLQSPVSIKQDKPAEPEEPPGAPLHQVPGASPLSGAATTCGGTLYPHRERPFHRSHCSTGFIHKYLLQRHEKIQSREDVRVRRVHMKFSMKYHWKTQRTHCGEKPHTWTLASRKSQLFEEKGEVKSIAVENKEHKTEYLDQYSKSESQKGDPFSITDFHTSGGHSELVQEEDLSPGTQISDKASMVQNTPTPPAGF</sequence>
<feature type="non-terminal residue" evidence="2">
    <location>
        <position position="1"/>
    </location>
</feature>
<evidence type="ECO:0000256" key="1">
    <source>
        <dbReference type="SAM" id="MobiDB-lite"/>
    </source>
</evidence>
<reference evidence="2 3" key="1">
    <citation type="journal article" date="2019" name="Mol. Ecol. Resour.">
        <title>Improving Illumina assemblies with Hi-C and long reads: an example with the North African dromedary.</title>
        <authorList>
            <person name="Elbers J.P."/>
            <person name="Rogers M.F."/>
            <person name="Perelman P.L."/>
            <person name="Proskuryakova A.A."/>
            <person name="Serdyukova N.A."/>
            <person name="Johnson W.E."/>
            <person name="Horin P."/>
            <person name="Corander J."/>
            <person name="Murphy D."/>
            <person name="Burger P.A."/>
        </authorList>
    </citation>
    <scope>NUCLEOTIDE SEQUENCE [LARGE SCALE GENOMIC DNA]</scope>
    <source>
        <strain evidence="2">Drom800</strain>
        <tissue evidence="2">Blood</tissue>
    </source>
</reference>
<evidence type="ECO:0000313" key="2">
    <source>
        <dbReference type="EMBL" id="KAB1252316.1"/>
    </source>
</evidence>
<feature type="region of interest" description="Disordered" evidence="1">
    <location>
        <begin position="161"/>
        <end position="218"/>
    </location>
</feature>
<gene>
    <name evidence="2" type="ORF">Cadr_000031052</name>
</gene>
<feature type="region of interest" description="Disordered" evidence="1">
    <location>
        <begin position="1"/>
        <end position="57"/>
    </location>
</feature>
<protein>
    <submittedName>
        <fullName evidence="2">Zinc finger protein 281</fullName>
    </submittedName>
</protein>
<dbReference type="Proteomes" id="UP000299084">
    <property type="component" value="Unassembled WGS sequence"/>
</dbReference>
<name>A0A5N4C0C9_CAMDR</name>